<feature type="compositionally biased region" description="Polar residues" evidence="1">
    <location>
        <begin position="311"/>
        <end position="320"/>
    </location>
</feature>
<dbReference type="FunCoup" id="A0A0D0DHA8">
    <property type="interactions" value="56"/>
</dbReference>
<dbReference type="PANTHER" id="PTHR28272:SF1">
    <property type="entry name" value="RIBONUCLEASES P_MRP PROTEIN SUBUNIT POP3"/>
    <property type="match status" value="1"/>
</dbReference>
<dbReference type="GO" id="GO:0004526">
    <property type="term" value="F:ribonuclease P activity"/>
    <property type="evidence" value="ECO:0007669"/>
    <property type="project" value="TreeGrafter"/>
</dbReference>
<dbReference type="InterPro" id="IPR013241">
    <property type="entry name" value="RNase_P_Pop3"/>
</dbReference>
<sequence>MSDQPARVHNHLSNRAKVRSALERKPIFKSVLENPFQIKWPSVPMNVQNLFLARLMAACENIPSRVHASRAVVRKGAISPAVNPSFKLPGTDAQASDDVGLGNLPAPDGAPSDYRSSPSQHLIIGINQVTRALERQLQFSRRRITLCTSSQCVDQPDVPPSNMAIVFVCCADLDPPVLVDHIPYLVAGCNSAKNAPPTVIRLVPLPKGSEAIISQTIGLRRAAVIGIDHASPLAAIFQDLLGSVQVVSASWLCPSDAKSAQRLVPTHIKQLCTTAPKNMKVAKEQRSKARAAAKTKSQRFSRSVRRKPRMTLTTGAADTS</sequence>
<keyword evidence="3" id="KW-1185">Reference proteome</keyword>
<proteinExistence type="predicted"/>
<protein>
    <submittedName>
        <fullName evidence="2">Uncharacterized protein</fullName>
    </submittedName>
</protein>
<reference evidence="2 3" key="1">
    <citation type="submission" date="2014-04" db="EMBL/GenBank/DDBJ databases">
        <authorList>
            <consortium name="DOE Joint Genome Institute"/>
            <person name="Kuo A."/>
            <person name="Kohler A."/>
            <person name="Jargeat P."/>
            <person name="Nagy L.G."/>
            <person name="Floudas D."/>
            <person name="Copeland A."/>
            <person name="Barry K.W."/>
            <person name="Cichocki N."/>
            <person name="Veneault-Fourrey C."/>
            <person name="LaButti K."/>
            <person name="Lindquist E.A."/>
            <person name="Lipzen A."/>
            <person name="Lundell T."/>
            <person name="Morin E."/>
            <person name="Murat C."/>
            <person name="Sun H."/>
            <person name="Tunlid A."/>
            <person name="Henrissat B."/>
            <person name="Grigoriev I.V."/>
            <person name="Hibbett D.S."/>
            <person name="Martin F."/>
            <person name="Nordberg H.P."/>
            <person name="Cantor M.N."/>
            <person name="Hua S.X."/>
        </authorList>
    </citation>
    <scope>NUCLEOTIDE SEQUENCE [LARGE SCALE GENOMIC DNA]</scope>
    <source>
        <strain evidence="2 3">Ve08.2h10</strain>
    </source>
</reference>
<dbReference type="GO" id="GO:0005655">
    <property type="term" value="C:nucleolar ribonuclease P complex"/>
    <property type="evidence" value="ECO:0007669"/>
    <property type="project" value="TreeGrafter"/>
</dbReference>
<accession>A0A0D0DHA8</accession>
<dbReference type="PANTHER" id="PTHR28272">
    <property type="entry name" value="RIBONUCLEASES P/MRP PROTEIN SUBUNIT POP3"/>
    <property type="match status" value="1"/>
</dbReference>
<feature type="compositionally biased region" description="Basic residues" evidence="1">
    <location>
        <begin position="288"/>
        <end position="309"/>
    </location>
</feature>
<feature type="region of interest" description="Disordered" evidence="1">
    <location>
        <begin position="87"/>
        <end position="112"/>
    </location>
</feature>
<evidence type="ECO:0000313" key="3">
    <source>
        <dbReference type="Proteomes" id="UP000054538"/>
    </source>
</evidence>
<dbReference type="GO" id="GO:0005829">
    <property type="term" value="C:cytosol"/>
    <property type="evidence" value="ECO:0007669"/>
    <property type="project" value="TreeGrafter"/>
</dbReference>
<dbReference type="Pfam" id="PF08228">
    <property type="entry name" value="RNase_P_pop3"/>
    <property type="match status" value="1"/>
</dbReference>
<evidence type="ECO:0000256" key="1">
    <source>
        <dbReference type="SAM" id="MobiDB-lite"/>
    </source>
</evidence>
<organism evidence="2 3">
    <name type="scientific">Paxillus rubicundulus Ve08.2h10</name>
    <dbReference type="NCBI Taxonomy" id="930991"/>
    <lineage>
        <taxon>Eukaryota</taxon>
        <taxon>Fungi</taxon>
        <taxon>Dikarya</taxon>
        <taxon>Basidiomycota</taxon>
        <taxon>Agaricomycotina</taxon>
        <taxon>Agaricomycetes</taxon>
        <taxon>Agaricomycetidae</taxon>
        <taxon>Boletales</taxon>
        <taxon>Paxilineae</taxon>
        <taxon>Paxillaceae</taxon>
        <taxon>Paxillus</taxon>
    </lineage>
</organism>
<dbReference type="HOGENOM" id="CLU_047273_1_0_1"/>
<dbReference type="EMBL" id="KN824930">
    <property type="protein sequence ID" value="KIK97552.1"/>
    <property type="molecule type" value="Genomic_DNA"/>
</dbReference>
<dbReference type="GO" id="GO:0006364">
    <property type="term" value="P:rRNA processing"/>
    <property type="evidence" value="ECO:0007669"/>
    <property type="project" value="InterPro"/>
</dbReference>
<dbReference type="STRING" id="930991.A0A0D0DHA8"/>
<evidence type="ECO:0000313" key="2">
    <source>
        <dbReference type="EMBL" id="KIK97552.1"/>
    </source>
</evidence>
<dbReference type="GO" id="GO:0000172">
    <property type="term" value="C:ribonuclease MRP complex"/>
    <property type="evidence" value="ECO:0007669"/>
    <property type="project" value="TreeGrafter"/>
</dbReference>
<dbReference type="GO" id="GO:0034965">
    <property type="term" value="P:intronic box C/D snoRNA processing"/>
    <property type="evidence" value="ECO:0007669"/>
    <property type="project" value="TreeGrafter"/>
</dbReference>
<dbReference type="GO" id="GO:0000171">
    <property type="term" value="F:ribonuclease MRP activity"/>
    <property type="evidence" value="ECO:0007669"/>
    <property type="project" value="TreeGrafter"/>
</dbReference>
<gene>
    <name evidence="2" type="ORF">PAXRUDRAFT_212549</name>
</gene>
<dbReference type="InParanoid" id="A0A0D0DHA8"/>
<dbReference type="GO" id="GO:0008033">
    <property type="term" value="P:tRNA processing"/>
    <property type="evidence" value="ECO:0007669"/>
    <property type="project" value="InterPro"/>
</dbReference>
<dbReference type="OrthoDB" id="20109at2759"/>
<feature type="region of interest" description="Disordered" evidence="1">
    <location>
        <begin position="281"/>
        <end position="320"/>
    </location>
</feature>
<dbReference type="Proteomes" id="UP000054538">
    <property type="component" value="Unassembled WGS sequence"/>
</dbReference>
<dbReference type="AlphaFoldDB" id="A0A0D0DHA8"/>
<reference evidence="3" key="2">
    <citation type="submission" date="2015-01" db="EMBL/GenBank/DDBJ databases">
        <title>Evolutionary Origins and Diversification of the Mycorrhizal Mutualists.</title>
        <authorList>
            <consortium name="DOE Joint Genome Institute"/>
            <consortium name="Mycorrhizal Genomics Consortium"/>
            <person name="Kohler A."/>
            <person name="Kuo A."/>
            <person name="Nagy L.G."/>
            <person name="Floudas D."/>
            <person name="Copeland A."/>
            <person name="Barry K.W."/>
            <person name="Cichocki N."/>
            <person name="Veneault-Fourrey C."/>
            <person name="LaButti K."/>
            <person name="Lindquist E.A."/>
            <person name="Lipzen A."/>
            <person name="Lundell T."/>
            <person name="Morin E."/>
            <person name="Murat C."/>
            <person name="Riley R."/>
            <person name="Ohm R."/>
            <person name="Sun H."/>
            <person name="Tunlid A."/>
            <person name="Henrissat B."/>
            <person name="Grigoriev I.V."/>
            <person name="Hibbett D.S."/>
            <person name="Martin F."/>
        </authorList>
    </citation>
    <scope>NUCLEOTIDE SEQUENCE [LARGE SCALE GENOMIC DNA]</scope>
    <source>
        <strain evidence="3">Ve08.2h10</strain>
    </source>
</reference>
<name>A0A0D0DHA8_9AGAM</name>